<dbReference type="GO" id="GO:0005840">
    <property type="term" value="C:ribosome"/>
    <property type="evidence" value="ECO:0007669"/>
    <property type="project" value="UniProtKB-KW"/>
</dbReference>
<dbReference type="PANTHER" id="PTHR23321:SF26">
    <property type="entry name" value="SMALL RIBOSOMAL SUBUNIT PROTEIN US15M"/>
    <property type="match status" value="1"/>
</dbReference>
<geneLocation type="chloroplast" evidence="7"/>
<dbReference type="CDD" id="cd00677">
    <property type="entry name" value="S15_NS1_EPRS_RNA-bind"/>
    <property type="match status" value="1"/>
</dbReference>
<dbReference type="InterPro" id="IPR009068">
    <property type="entry name" value="uS15_NS1_RNA-bd_sf"/>
</dbReference>
<evidence type="ECO:0000256" key="4">
    <source>
        <dbReference type="ARBA" id="ARBA00035250"/>
    </source>
</evidence>
<organism evidence="7">
    <name type="scientific">Bowenia serrulata</name>
    <name type="common">Byfield fern</name>
    <name type="synonym">Bowenia spectabilis var. serrulata</name>
    <dbReference type="NCBI Taxonomy" id="13365"/>
    <lineage>
        <taxon>Eukaryota</taxon>
        <taxon>Viridiplantae</taxon>
        <taxon>Streptophyta</taxon>
        <taxon>Embryophyta</taxon>
        <taxon>Tracheophyta</taxon>
        <taxon>Spermatophyta</taxon>
        <taxon>Cycadidae</taxon>
        <taxon>Cycadales</taxon>
        <taxon>Cycadaceae</taxon>
        <taxon>Bowenia</taxon>
    </lineage>
</organism>
<accession>A0A0A6Z6L3</accession>
<dbReference type="GO" id="GO:0003735">
    <property type="term" value="F:structural constituent of ribosome"/>
    <property type="evidence" value="ECO:0007669"/>
    <property type="project" value="InterPro"/>
</dbReference>
<dbReference type="InterPro" id="IPR000589">
    <property type="entry name" value="Ribosomal_uS15"/>
</dbReference>
<dbReference type="GO" id="GO:0006412">
    <property type="term" value="P:translation"/>
    <property type="evidence" value="ECO:0007669"/>
    <property type="project" value="UniProtKB-UniRule"/>
</dbReference>
<reference evidence="7" key="1">
    <citation type="submission" date="2012-07" db="EMBL/GenBank/DDBJ databases">
        <title>Comparative chloroplast genomes of the Cycadales.</title>
        <authorList>
            <person name="Huang Y.-Y."/>
            <person name="Chaw S.-M."/>
        </authorList>
    </citation>
    <scope>NUCLEOTIDE SEQUENCE</scope>
</reference>
<keyword evidence="7" id="KW-0934">Plastid</keyword>
<gene>
    <name evidence="5 7" type="primary">rps15</name>
</gene>
<dbReference type="GO" id="GO:1990904">
    <property type="term" value="C:ribonucleoprotein complex"/>
    <property type="evidence" value="ECO:0007669"/>
    <property type="project" value="UniProtKB-KW"/>
</dbReference>
<evidence type="ECO:0000256" key="6">
    <source>
        <dbReference type="RuleBase" id="RU003919"/>
    </source>
</evidence>
<dbReference type="InterPro" id="IPR005290">
    <property type="entry name" value="Ribosomal_uS15_bac-type"/>
</dbReference>
<dbReference type="SUPFAM" id="SSF47060">
    <property type="entry name" value="S15/NS1 RNA-binding domain"/>
    <property type="match status" value="1"/>
</dbReference>
<comment type="similarity">
    <text evidence="1 5 6">Belongs to the universal ribosomal protein uS15 family.</text>
</comment>
<name>A0A0A6Z6L3_BOWSE</name>
<sequence length="89" mass="10593">MQKNAPIRSSLILEERKEGSVESQICHSTDRILRLTHHLELHRRDYSSQRGLWKILGKRKRLLVYLSKRDILRYDDLIGQLSIRGLKTR</sequence>
<dbReference type="HAMAP" id="MF_01343_B">
    <property type="entry name" value="Ribosomal_uS15_B"/>
    <property type="match status" value="1"/>
</dbReference>
<comment type="subcellular location">
    <subcellularLocation>
        <location evidence="5">Plastid</location>
        <location evidence="5">Chloroplast</location>
    </subcellularLocation>
</comment>
<evidence type="ECO:0000256" key="3">
    <source>
        <dbReference type="ARBA" id="ARBA00023274"/>
    </source>
</evidence>
<dbReference type="EMBL" id="JX402774">
    <property type="protein sequence ID" value="AFR13689.1"/>
    <property type="molecule type" value="Genomic_DNA"/>
</dbReference>
<evidence type="ECO:0000256" key="5">
    <source>
        <dbReference type="HAMAP-Rule" id="MF_01343"/>
    </source>
</evidence>
<keyword evidence="2 5" id="KW-0689">Ribosomal protein</keyword>
<dbReference type="GeneID" id="22831896"/>
<dbReference type="Pfam" id="PF00312">
    <property type="entry name" value="Ribosomal_S15"/>
    <property type="match status" value="1"/>
</dbReference>
<dbReference type="SMART" id="SM01387">
    <property type="entry name" value="Ribosomal_S15"/>
    <property type="match status" value="1"/>
</dbReference>
<dbReference type="GO" id="GO:0009507">
    <property type="term" value="C:chloroplast"/>
    <property type="evidence" value="ECO:0007669"/>
    <property type="project" value="UniProtKB-SubCell"/>
</dbReference>
<dbReference type="PANTHER" id="PTHR23321">
    <property type="entry name" value="RIBOSOMAL PROTEIN S15, BACTERIAL AND ORGANELLAR"/>
    <property type="match status" value="1"/>
</dbReference>
<dbReference type="PROSITE" id="PS00362">
    <property type="entry name" value="RIBOSOMAL_S15"/>
    <property type="match status" value="1"/>
</dbReference>
<protein>
    <recommendedName>
        <fullName evidence="4 5">Small ribosomal subunit protein uS15c</fullName>
    </recommendedName>
</protein>
<keyword evidence="3 5" id="KW-0687">Ribonucleoprotein</keyword>
<dbReference type="AlphaFoldDB" id="A0A0A6Z6L3"/>
<comment type="subunit">
    <text evidence="5">Part of the 30S ribosomal subunit.</text>
</comment>
<dbReference type="RefSeq" id="YP_009113512.1">
    <property type="nucleotide sequence ID" value="NC_026036.1"/>
</dbReference>
<keyword evidence="7" id="KW-0150">Chloroplast</keyword>
<proteinExistence type="inferred from homology"/>
<dbReference type="NCBIfam" id="TIGR00952">
    <property type="entry name" value="S15_bact"/>
    <property type="match status" value="1"/>
</dbReference>
<dbReference type="Gene3D" id="1.10.287.10">
    <property type="entry name" value="S15/NS1, RNA-binding"/>
    <property type="match status" value="1"/>
</dbReference>
<evidence type="ECO:0000256" key="1">
    <source>
        <dbReference type="ARBA" id="ARBA00008434"/>
    </source>
</evidence>
<evidence type="ECO:0000256" key="2">
    <source>
        <dbReference type="ARBA" id="ARBA00022980"/>
    </source>
</evidence>
<evidence type="ECO:0000313" key="7">
    <source>
        <dbReference type="EMBL" id="AFR13689.1"/>
    </source>
</evidence>